<comment type="caution">
    <text evidence="2">The sequence shown here is derived from an EMBL/GenBank/DDBJ whole genome shotgun (WGS) entry which is preliminary data.</text>
</comment>
<organism evidence="2 3">
    <name type="scientific">Streblomastix strix</name>
    <dbReference type="NCBI Taxonomy" id="222440"/>
    <lineage>
        <taxon>Eukaryota</taxon>
        <taxon>Metamonada</taxon>
        <taxon>Preaxostyla</taxon>
        <taxon>Oxymonadida</taxon>
        <taxon>Streblomastigidae</taxon>
        <taxon>Streblomastix</taxon>
    </lineage>
</organism>
<accession>A0A5J4UCC9</accession>
<evidence type="ECO:0000313" key="3">
    <source>
        <dbReference type="Proteomes" id="UP000324800"/>
    </source>
</evidence>
<dbReference type="AlphaFoldDB" id="A0A5J4UCC9"/>
<feature type="compositionally biased region" description="Basic and acidic residues" evidence="1">
    <location>
        <begin position="240"/>
        <end position="254"/>
    </location>
</feature>
<evidence type="ECO:0000256" key="1">
    <source>
        <dbReference type="SAM" id="MobiDB-lite"/>
    </source>
</evidence>
<reference evidence="2 3" key="1">
    <citation type="submission" date="2019-03" db="EMBL/GenBank/DDBJ databases">
        <title>Single cell metagenomics reveals metabolic interactions within the superorganism composed of flagellate Streblomastix strix and complex community of Bacteroidetes bacteria on its surface.</title>
        <authorList>
            <person name="Treitli S.C."/>
            <person name="Kolisko M."/>
            <person name="Husnik F."/>
            <person name="Keeling P."/>
            <person name="Hampl V."/>
        </authorList>
    </citation>
    <scope>NUCLEOTIDE SEQUENCE [LARGE SCALE GENOMIC DNA]</scope>
    <source>
        <strain evidence="2">ST1C</strain>
    </source>
</reference>
<feature type="compositionally biased region" description="Acidic residues" evidence="1">
    <location>
        <begin position="255"/>
        <end position="264"/>
    </location>
</feature>
<protein>
    <submittedName>
        <fullName evidence="2">Uncharacterized protein</fullName>
    </submittedName>
</protein>
<feature type="compositionally biased region" description="Polar residues" evidence="1">
    <location>
        <begin position="1"/>
        <end position="11"/>
    </location>
</feature>
<feature type="region of interest" description="Disordered" evidence="1">
    <location>
        <begin position="141"/>
        <end position="175"/>
    </location>
</feature>
<feature type="compositionally biased region" description="Low complexity" evidence="1">
    <location>
        <begin position="149"/>
        <end position="158"/>
    </location>
</feature>
<feature type="compositionally biased region" description="Basic residues" evidence="1">
    <location>
        <begin position="159"/>
        <end position="169"/>
    </location>
</feature>
<feature type="compositionally biased region" description="Basic and acidic residues" evidence="1">
    <location>
        <begin position="41"/>
        <end position="58"/>
    </location>
</feature>
<proteinExistence type="predicted"/>
<gene>
    <name evidence="2" type="ORF">EZS28_036624</name>
</gene>
<dbReference type="Proteomes" id="UP000324800">
    <property type="component" value="Unassembled WGS sequence"/>
</dbReference>
<feature type="compositionally biased region" description="Low complexity" evidence="1">
    <location>
        <begin position="63"/>
        <end position="92"/>
    </location>
</feature>
<name>A0A5J4UCC9_9EUKA</name>
<dbReference type="EMBL" id="SNRW01017911">
    <property type="protein sequence ID" value="KAA6367850.1"/>
    <property type="molecule type" value="Genomic_DNA"/>
</dbReference>
<feature type="region of interest" description="Disordered" evidence="1">
    <location>
        <begin position="1"/>
        <end position="112"/>
    </location>
</feature>
<sequence length="275" mass="31740">MIKNPINWNRTHQYDERSRDEDQDDNPNDDWKKLSQMQNDLTEKHSDRDSTWTEDKVPQHNIATPQPKKPAQQTQRVQQIQVQPKQQAPAQVPKKKGRRNQPSNQDDIDEQEIIQEKLAALSKEKEQYISPLLRMIDIGLSKDKPSDLTQQPGTPTQKPTHRGGVKQRQKRQERELEQLKAIQLLQQQENTDLNNENVDSPDIQETVGQLTGLQPETGAQSPGLNVWLRLKEAGLMSASNRERTEPQINEGHEDNVEEEEDQQTDEAALNQNKDY</sequence>
<evidence type="ECO:0000313" key="2">
    <source>
        <dbReference type="EMBL" id="KAA6367850.1"/>
    </source>
</evidence>
<feature type="region of interest" description="Disordered" evidence="1">
    <location>
        <begin position="237"/>
        <end position="275"/>
    </location>
</feature>